<evidence type="ECO:0000313" key="4">
    <source>
        <dbReference type="Proteomes" id="UP000054761"/>
    </source>
</evidence>
<keyword evidence="3" id="KW-0378">Hydrolase</keyword>
<proteinExistence type="predicted"/>
<feature type="domain" description="HTH merR-type" evidence="2">
    <location>
        <begin position="1"/>
        <end position="70"/>
    </location>
</feature>
<protein>
    <submittedName>
        <fullName evidence="3">GTP cyclohydrolase</fullName>
    </submittedName>
</protein>
<dbReference type="GO" id="GO:0003700">
    <property type="term" value="F:DNA-binding transcription factor activity"/>
    <property type="evidence" value="ECO:0007669"/>
    <property type="project" value="InterPro"/>
</dbReference>
<dbReference type="Proteomes" id="UP000054761">
    <property type="component" value="Unassembled WGS sequence"/>
</dbReference>
<dbReference type="PANTHER" id="PTHR30204">
    <property type="entry name" value="REDOX-CYCLING DRUG-SENSING TRANSCRIPTIONAL ACTIVATOR SOXR"/>
    <property type="match status" value="1"/>
</dbReference>
<dbReference type="PROSITE" id="PS50937">
    <property type="entry name" value="HTH_MERR_2"/>
    <property type="match status" value="1"/>
</dbReference>
<dbReference type="InterPro" id="IPR009061">
    <property type="entry name" value="DNA-bd_dom_put_sf"/>
</dbReference>
<dbReference type="SUPFAM" id="SSF46955">
    <property type="entry name" value="Putative DNA-binding domain"/>
    <property type="match status" value="1"/>
</dbReference>
<dbReference type="RefSeq" id="WP_058502257.1">
    <property type="nucleotide sequence ID" value="NZ_CAAAJA010000143.1"/>
</dbReference>
<dbReference type="STRING" id="454.Lisr_1932"/>
<dbReference type="PANTHER" id="PTHR30204:SF90">
    <property type="entry name" value="HTH-TYPE TRANSCRIPTIONAL ACTIVATOR MTA"/>
    <property type="match status" value="1"/>
</dbReference>
<dbReference type="OrthoDB" id="9808480at2"/>
<evidence type="ECO:0000256" key="1">
    <source>
        <dbReference type="ARBA" id="ARBA00023125"/>
    </source>
</evidence>
<dbReference type="AlphaFoldDB" id="A0A0W0VHU1"/>
<dbReference type="InterPro" id="IPR000551">
    <property type="entry name" value="MerR-type_HTH_dom"/>
</dbReference>
<keyword evidence="4" id="KW-1185">Reference proteome</keyword>
<accession>A0A0W0VHU1</accession>
<dbReference type="InterPro" id="IPR047057">
    <property type="entry name" value="MerR_fam"/>
</dbReference>
<gene>
    <name evidence="3" type="ORF">Lisr_1932</name>
</gene>
<keyword evidence="1" id="KW-0238">DNA-binding</keyword>
<comment type="caution">
    <text evidence="3">The sequence shown here is derived from an EMBL/GenBank/DDBJ whole genome shotgun (WGS) entry which is preliminary data.</text>
</comment>
<dbReference type="CDD" id="cd01106">
    <property type="entry name" value="HTH_TipAL-Mta"/>
    <property type="match status" value="1"/>
</dbReference>
<dbReference type="PATRIC" id="fig|454.4.peg.2105"/>
<dbReference type="PRINTS" id="PR00040">
    <property type="entry name" value="HTHMERR"/>
</dbReference>
<dbReference type="Pfam" id="PF07739">
    <property type="entry name" value="TipAS"/>
    <property type="match status" value="1"/>
</dbReference>
<dbReference type="Gene3D" id="1.10.1660.10">
    <property type="match status" value="1"/>
</dbReference>
<evidence type="ECO:0000313" key="3">
    <source>
        <dbReference type="EMBL" id="KTD19595.1"/>
    </source>
</evidence>
<evidence type="ECO:0000259" key="2">
    <source>
        <dbReference type="PROSITE" id="PS50937"/>
    </source>
</evidence>
<dbReference type="GO" id="GO:0016787">
    <property type="term" value="F:hydrolase activity"/>
    <property type="evidence" value="ECO:0007669"/>
    <property type="project" value="UniProtKB-KW"/>
</dbReference>
<dbReference type="PROSITE" id="PS00552">
    <property type="entry name" value="HTH_MERR_1"/>
    <property type="match status" value="1"/>
</dbReference>
<dbReference type="Pfam" id="PF13411">
    <property type="entry name" value="MerR_1"/>
    <property type="match status" value="1"/>
</dbReference>
<sequence>MFKIGEVAKRTGVSIRSLRHYDSIGLLSPTGYSDSGYRLYNKQNLMRLQQIVALKQMGFSLKTIKEMFEKDSISLQKTMDIHLTFLKEQFIQQKQIYQQVKHVCDLMSNKHEVSIEEICQTVESIKMLEKYYTSEQLQALKKRSFHLDEKKGQEYAKAWYAIFNSLDDLRQQGVDPSDAKTRPYALKSRELLSEFTQGDKGIEESLHTMYEEEGGSQMLRNHGLDVSDETYQYYQLVLEAHVK</sequence>
<dbReference type="SMART" id="SM00422">
    <property type="entry name" value="HTH_MERR"/>
    <property type="match status" value="1"/>
</dbReference>
<organism evidence="3 4">
    <name type="scientific">Legionella israelensis</name>
    <dbReference type="NCBI Taxonomy" id="454"/>
    <lineage>
        <taxon>Bacteria</taxon>
        <taxon>Pseudomonadati</taxon>
        <taxon>Pseudomonadota</taxon>
        <taxon>Gammaproteobacteria</taxon>
        <taxon>Legionellales</taxon>
        <taxon>Legionellaceae</taxon>
        <taxon>Legionella</taxon>
    </lineage>
</organism>
<dbReference type="EMBL" id="LNYH01000111">
    <property type="protein sequence ID" value="KTD19595.1"/>
    <property type="molecule type" value="Genomic_DNA"/>
</dbReference>
<dbReference type="GO" id="GO:0003677">
    <property type="term" value="F:DNA binding"/>
    <property type="evidence" value="ECO:0007669"/>
    <property type="project" value="UniProtKB-KW"/>
</dbReference>
<dbReference type="InterPro" id="IPR012925">
    <property type="entry name" value="TipAS_dom"/>
</dbReference>
<reference evidence="3 4" key="1">
    <citation type="submission" date="2015-11" db="EMBL/GenBank/DDBJ databases">
        <title>Genomic analysis of 38 Legionella species identifies large and diverse effector repertoires.</title>
        <authorList>
            <person name="Burstein D."/>
            <person name="Amaro F."/>
            <person name="Zusman T."/>
            <person name="Lifshitz Z."/>
            <person name="Cohen O."/>
            <person name="Gilbert J.A."/>
            <person name="Pupko T."/>
            <person name="Shuman H.A."/>
            <person name="Segal G."/>
        </authorList>
    </citation>
    <scope>NUCLEOTIDE SEQUENCE [LARGE SCALE GENOMIC DNA]</scope>
    <source>
        <strain evidence="3 4">Bercovier 4</strain>
    </source>
</reference>
<name>A0A0W0VHU1_9GAMM</name>